<dbReference type="SUPFAM" id="SSF52833">
    <property type="entry name" value="Thioredoxin-like"/>
    <property type="match status" value="1"/>
</dbReference>
<evidence type="ECO:0000256" key="2">
    <source>
        <dbReference type="SAM" id="SignalP"/>
    </source>
</evidence>
<dbReference type="GO" id="GO:0042597">
    <property type="term" value="C:periplasmic space"/>
    <property type="evidence" value="ECO:0007669"/>
    <property type="project" value="InterPro"/>
</dbReference>
<gene>
    <name evidence="3" type="ORF">CFR75_11375</name>
</gene>
<name>A0A318PGY8_KOMXY</name>
<proteinExistence type="predicted"/>
<accession>A0A318PGY8</accession>
<dbReference type="EMBL" id="NKUC01000024">
    <property type="protein sequence ID" value="PYD56409.1"/>
    <property type="molecule type" value="Genomic_DNA"/>
</dbReference>
<keyword evidence="2" id="KW-0732">Signal</keyword>
<organism evidence="3 4">
    <name type="scientific">Komagataeibacter xylinus</name>
    <name type="common">Gluconacetobacter xylinus</name>
    <dbReference type="NCBI Taxonomy" id="28448"/>
    <lineage>
        <taxon>Bacteria</taxon>
        <taxon>Pseudomonadati</taxon>
        <taxon>Pseudomonadota</taxon>
        <taxon>Alphaproteobacteria</taxon>
        <taxon>Acetobacterales</taxon>
        <taxon>Acetobacteraceae</taxon>
        <taxon>Komagataeibacter</taxon>
    </lineage>
</organism>
<comment type="caution">
    <text evidence="3">The sequence shown here is derived from an EMBL/GenBank/DDBJ whole genome shotgun (WGS) entry which is preliminary data.</text>
</comment>
<dbReference type="InterPro" id="IPR009094">
    <property type="entry name" value="DiS-bond_isomerase_DsbC/G_N_sf"/>
</dbReference>
<dbReference type="InterPro" id="IPR036249">
    <property type="entry name" value="Thioredoxin-like_sf"/>
</dbReference>
<dbReference type="RefSeq" id="WP_061274790.1">
    <property type="nucleotide sequence ID" value="NZ_CBCRXN010000026.1"/>
</dbReference>
<feature type="region of interest" description="Disordered" evidence="1">
    <location>
        <begin position="28"/>
        <end position="49"/>
    </location>
</feature>
<feature type="signal peptide" evidence="2">
    <location>
        <begin position="1"/>
        <end position="19"/>
    </location>
</feature>
<dbReference type="AlphaFoldDB" id="A0A318PGY8"/>
<dbReference type="OrthoDB" id="12976at2"/>
<protein>
    <submittedName>
        <fullName evidence="3">Thiol:disulfide interchange protein</fullName>
    </submittedName>
</protein>
<dbReference type="Gene3D" id="3.40.30.10">
    <property type="entry name" value="Glutaredoxin"/>
    <property type="match status" value="1"/>
</dbReference>
<dbReference type="STRING" id="1220579.GCA_001571345_02133"/>
<feature type="chain" id="PRO_5016364267" evidence="2">
    <location>
        <begin position="20"/>
        <end position="335"/>
    </location>
</feature>
<evidence type="ECO:0000313" key="3">
    <source>
        <dbReference type="EMBL" id="PYD56409.1"/>
    </source>
</evidence>
<keyword evidence="4" id="KW-1185">Reference proteome</keyword>
<dbReference type="Proteomes" id="UP000248257">
    <property type="component" value="Unassembled WGS sequence"/>
</dbReference>
<evidence type="ECO:0000313" key="4">
    <source>
        <dbReference type="Proteomes" id="UP000248257"/>
    </source>
</evidence>
<reference evidence="3 4" key="1">
    <citation type="submission" date="2017-07" db="EMBL/GenBank/DDBJ databases">
        <title>A draft genome sequence of Komagataeibacter xylinus LMG 1515.</title>
        <authorList>
            <person name="Skraban J."/>
            <person name="Cleenwerck I."/>
            <person name="Vandamme P."/>
            <person name="Trcek J."/>
        </authorList>
    </citation>
    <scope>NUCLEOTIDE SEQUENCE [LARGE SCALE GENOMIC DNA]</scope>
    <source>
        <strain evidence="3 4">LMG 1515</strain>
    </source>
</reference>
<sequence>MRPVYLFPFALLACSSAFAQQCAQPLSLESPSEPRLPGPSQHGHGDSDAIAHLGARGATVEMQPNLHGFETGIAHIGEGEILVFFAPTDHKVILSGTLIPVPYDMLRHYAGGRARDLVPSHGIRGMFVQAGNRFQVVYATPDGQAAVAARMWDATGKDLTKAQIRDIPGAVPAVTVSASSSHANTRSGLADLSGGSLGVPSAPEAVMFIDPQCIYSIRAMRALQPAIGAGRIRLKVVPLSLLDYEDHGASTINAKSMLSFPEGEMAEAWISGRLGEKADNPSPDSPQKLAHNSEIARQLALAGTPTFIWTRRNGETGRLDGVPRDVEAFISSVSQ</sequence>
<evidence type="ECO:0000256" key="1">
    <source>
        <dbReference type="SAM" id="MobiDB-lite"/>
    </source>
</evidence>
<dbReference type="Gene3D" id="3.10.450.70">
    <property type="entry name" value="Disulphide bond isomerase, DsbC/G, N-terminal"/>
    <property type="match status" value="1"/>
</dbReference>